<dbReference type="Pfam" id="PF09551">
    <property type="entry name" value="Spore_II_R"/>
    <property type="match status" value="1"/>
</dbReference>
<evidence type="ECO:0000313" key="2">
    <source>
        <dbReference type="Proteomes" id="UP000651482"/>
    </source>
</evidence>
<evidence type="ECO:0000313" key="1">
    <source>
        <dbReference type="EMBL" id="MBC8532544.1"/>
    </source>
</evidence>
<keyword evidence="2" id="KW-1185">Reference proteome</keyword>
<dbReference type="InterPro" id="IPR014202">
    <property type="entry name" value="Spore_II_R"/>
</dbReference>
<name>A0A926D815_9FIRM</name>
<proteinExistence type="predicted"/>
<dbReference type="EMBL" id="JACRSN010000001">
    <property type="protein sequence ID" value="MBC8532544.1"/>
    <property type="molecule type" value="Genomic_DNA"/>
</dbReference>
<sequence>MEKNTKRTRKNGFCRWEKAAVAAFLFCILLQFTSFSARCSHIEESVLRMHVLANSDSVEDQTLKRQVRDRVLAESAELLAQAGDKVQAEQVIRQQLPRMQAAAEAEVRRQGYSYPVRAELENCYFPTRKYETVTLPAGRYDALRIEIGEAGGHNWWCVIFPAMCLPAAQENRELESVLSAEELEMVEDADEYAVAFKTVEVLEKLRKWLRGSK</sequence>
<gene>
    <name evidence="1" type="primary">spoIIR</name>
    <name evidence="1" type="ORF">IAG03_00715</name>
</gene>
<protein>
    <submittedName>
        <fullName evidence="1">Stage II sporulation protein R</fullName>
    </submittedName>
</protein>
<comment type="caution">
    <text evidence="1">The sequence shown here is derived from an EMBL/GenBank/DDBJ whole genome shotgun (WGS) entry which is preliminary data.</text>
</comment>
<reference evidence="1" key="1">
    <citation type="submission" date="2020-08" db="EMBL/GenBank/DDBJ databases">
        <title>Genome public.</title>
        <authorList>
            <person name="Liu C."/>
            <person name="Sun Q."/>
        </authorList>
    </citation>
    <scope>NUCLEOTIDE SEQUENCE</scope>
    <source>
        <strain evidence="1">NSJ-40</strain>
    </source>
</reference>
<dbReference type="Proteomes" id="UP000651482">
    <property type="component" value="Unassembled WGS sequence"/>
</dbReference>
<organism evidence="1 2">
    <name type="scientific">Yeguia hominis</name>
    <dbReference type="NCBI Taxonomy" id="2763662"/>
    <lineage>
        <taxon>Bacteria</taxon>
        <taxon>Bacillati</taxon>
        <taxon>Bacillota</taxon>
        <taxon>Clostridia</taxon>
        <taxon>Eubacteriales</taxon>
        <taxon>Yeguiaceae</taxon>
        <taxon>Yeguia</taxon>
    </lineage>
</organism>
<accession>A0A926D815</accession>
<dbReference type="AlphaFoldDB" id="A0A926D815"/>
<dbReference type="NCBIfam" id="TIGR02837">
    <property type="entry name" value="spore_II_R"/>
    <property type="match status" value="1"/>
</dbReference>